<protein>
    <submittedName>
        <fullName evidence="8">Putative 2-succinyl-5-enolpyruvyl-6-hydroxy-3-cyclohexene-1-carboxylic-acid synthase</fullName>
    </submittedName>
</protein>
<proteinExistence type="predicted"/>
<dbReference type="NCBIfam" id="TIGR00173">
    <property type="entry name" value="menD"/>
    <property type="match status" value="1"/>
</dbReference>
<evidence type="ECO:0000256" key="4">
    <source>
        <dbReference type="ARBA" id="ARBA00023052"/>
    </source>
</evidence>
<evidence type="ECO:0000313" key="9">
    <source>
        <dbReference type="Proteomes" id="UP000010301"/>
    </source>
</evidence>
<gene>
    <name evidence="8" type="ORF">HMPREF0044_0666</name>
</gene>
<dbReference type="InterPro" id="IPR011766">
    <property type="entry name" value="TPP_enzyme_TPP-bd"/>
</dbReference>
<dbReference type="PIRSF" id="PIRSF004983">
    <property type="entry name" value="MenD"/>
    <property type="match status" value="1"/>
</dbReference>
<evidence type="ECO:0000259" key="7">
    <source>
        <dbReference type="Pfam" id="PF02776"/>
    </source>
</evidence>
<dbReference type="Proteomes" id="UP000010301">
    <property type="component" value="Unassembled WGS sequence"/>
</dbReference>
<dbReference type="InterPro" id="IPR029061">
    <property type="entry name" value="THDP-binding"/>
</dbReference>
<dbReference type="SUPFAM" id="SSF52518">
    <property type="entry name" value="Thiamin diphosphate-binding fold (THDP-binding)"/>
    <property type="match status" value="2"/>
</dbReference>
<dbReference type="Pfam" id="PF02775">
    <property type="entry name" value="TPP_enzyme_C"/>
    <property type="match status" value="1"/>
</dbReference>
<reference evidence="8 9" key="1">
    <citation type="submission" date="2009-01" db="EMBL/GenBank/DDBJ databases">
        <authorList>
            <person name="Qin X."/>
            <person name="Bachman B."/>
            <person name="Battles P."/>
            <person name="Bell A."/>
            <person name="Bess C."/>
            <person name="Bickham C."/>
            <person name="Chaboub L."/>
            <person name="Chen D."/>
            <person name="Coyle M."/>
            <person name="Deiros D.R."/>
            <person name="Dinh H."/>
            <person name="Forbes L."/>
            <person name="Fowler G."/>
            <person name="Francisco L."/>
            <person name="Fu Q."/>
            <person name="Gubbala S."/>
            <person name="Hale W."/>
            <person name="Han Y."/>
            <person name="Hemphill L."/>
            <person name="Highlander S.K."/>
            <person name="Hirani K."/>
            <person name="Hogues M."/>
            <person name="Jackson L."/>
            <person name="Jakkamsetti A."/>
            <person name="Javaid M."/>
            <person name="Jiang H."/>
            <person name="Korchina V."/>
            <person name="Kovar C."/>
            <person name="Lara F."/>
            <person name="Lee S."/>
            <person name="Mata R."/>
            <person name="Mathew T."/>
            <person name="Moen C."/>
            <person name="Morales K."/>
            <person name="Munidasa M."/>
            <person name="Nazareth L."/>
            <person name="Ngo R."/>
            <person name="Nguyen L."/>
            <person name="Okwuonu G."/>
            <person name="Ongeri F."/>
            <person name="Patil S."/>
            <person name="Petrosino J."/>
            <person name="Pham C."/>
            <person name="Pham P."/>
            <person name="Pu L.-L."/>
            <person name="Puazo M."/>
            <person name="Raj R."/>
            <person name="Reid J."/>
            <person name="Rouhana J."/>
            <person name="Saada N."/>
            <person name="Shang Y."/>
            <person name="Simmons D."/>
            <person name="Thornton R."/>
            <person name="Warren J."/>
            <person name="Weissenberger G."/>
            <person name="Zhang J."/>
            <person name="Zhang L."/>
            <person name="Zhou C."/>
            <person name="Zhu D."/>
            <person name="Muzny D."/>
            <person name="Worley K."/>
            <person name="Gibbs R."/>
        </authorList>
    </citation>
    <scope>NUCLEOTIDE SEQUENCE [LARGE SCALE GENOMIC DNA]</scope>
    <source>
        <strain evidence="8 9">DSM 15436</strain>
    </source>
</reference>
<dbReference type="PANTHER" id="PTHR42916">
    <property type="entry name" value="2-SUCCINYL-5-ENOLPYRUVYL-6-HYDROXY-3-CYCLOHEXENE-1-CARBOXYLATE SYNTHASE"/>
    <property type="match status" value="1"/>
</dbReference>
<dbReference type="InterPro" id="IPR004433">
    <property type="entry name" value="MenaQ_synth_MenD"/>
</dbReference>
<feature type="domain" description="Thiamine pyrophosphate enzyme N-terminal TPP-binding" evidence="7">
    <location>
        <begin position="11"/>
        <end position="85"/>
    </location>
</feature>
<evidence type="ECO:0000256" key="3">
    <source>
        <dbReference type="ARBA" id="ARBA00022842"/>
    </source>
</evidence>
<evidence type="ECO:0000256" key="5">
    <source>
        <dbReference type="ARBA" id="ARBA00023211"/>
    </source>
</evidence>
<dbReference type="GO" id="GO:0030976">
    <property type="term" value="F:thiamine pyrophosphate binding"/>
    <property type="evidence" value="ECO:0007669"/>
    <property type="project" value="InterPro"/>
</dbReference>
<keyword evidence="5" id="KW-0464">Manganese</keyword>
<accession>C0W0S3</accession>
<organism evidence="8 9">
    <name type="scientific">Gleimia coleocanis DSM 15436</name>
    <dbReference type="NCBI Taxonomy" id="525245"/>
    <lineage>
        <taxon>Bacteria</taxon>
        <taxon>Bacillati</taxon>
        <taxon>Actinomycetota</taxon>
        <taxon>Actinomycetes</taxon>
        <taxon>Actinomycetales</taxon>
        <taxon>Actinomycetaceae</taxon>
        <taxon>Gleimia</taxon>
    </lineage>
</organism>
<dbReference type="GO" id="GO:0000287">
    <property type="term" value="F:magnesium ion binding"/>
    <property type="evidence" value="ECO:0007669"/>
    <property type="project" value="UniProtKB-ARBA"/>
</dbReference>
<dbReference type="eggNOG" id="COG1165">
    <property type="taxonomic scope" value="Bacteria"/>
</dbReference>
<dbReference type="GO" id="GO:0070204">
    <property type="term" value="F:2-succinyl-5-enolpyruvyl-6-hydroxy-3-cyclohexene-1-carboxylic-acid synthase activity"/>
    <property type="evidence" value="ECO:0007669"/>
    <property type="project" value="InterPro"/>
</dbReference>
<feature type="domain" description="Thiamine pyrophosphate enzyme TPP-binding" evidence="6">
    <location>
        <begin position="360"/>
        <end position="486"/>
    </location>
</feature>
<dbReference type="InterPro" id="IPR012001">
    <property type="entry name" value="Thiamin_PyroP_enz_TPP-bd_dom"/>
</dbReference>
<evidence type="ECO:0000259" key="6">
    <source>
        <dbReference type="Pfam" id="PF02775"/>
    </source>
</evidence>
<dbReference type="CDD" id="cd07037">
    <property type="entry name" value="TPP_PYR_MenD"/>
    <property type="match status" value="1"/>
</dbReference>
<keyword evidence="4" id="KW-0786">Thiamine pyrophosphate</keyword>
<evidence type="ECO:0000256" key="1">
    <source>
        <dbReference type="ARBA" id="ARBA00022679"/>
    </source>
</evidence>
<dbReference type="STRING" id="525245.HMPREF0044_0666"/>
<dbReference type="Gene3D" id="3.40.50.970">
    <property type="match status" value="2"/>
</dbReference>
<name>C0W0S3_9ACTO</name>
<keyword evidence="1" id="KW-0808">Transferase</keyword>
<dbReference type="EMBL" id="ACFG01000030">
    <property type="protein sequence ID" value="EEH63647.1"/>
    <property type="molecule type" value="Genomic_DNA"/>
</dbReference>
<dbReference type="HOGENOM" id="CLU_006051_4_0_11"/>
<keyword evidence="9" id="KW-1185">Reference proteome</keyword>
<dbReference type="Pfam" id="PF02776">
    <property type="entry name" value="TPP_enzyme_N"/>
    <property type="match status" value="1"/>
</dbReference>
<evidence type="ECO:0000256" key="2">
    <source>
        <dbReference type="ARBA" id="ARBA00022723"/>
    </source>
</evidence>
<dbReference type="PANTHER" id="PTHR42916:SF1">
    <property type="entry name" value="PROTEIN PHYLLO, CHLOROPLASTIC"/>
    <property type="match status" value="1"/>
</dbReference>
<keyword evidence="3" id="KW-0460">Magnesium</keyword>
<evidence type="ECO:0000313" key="8">
    <source>
        <dbReference type="EMBL" id="EEH63647.1"/>
    </source>
</evidence>
<comment type="caution">
    <text evidence="8">The sequence shown here is derived from an EMBL/GenBank/DDBJ whole genome shotgun (WGS) entry which is preliminary data.</text>
</comment>
<sequence>MAELEAAQLGDTQVHTRIDERSAAFFALGLAKASGRPVAIFMTSGTAVGHCLPAVMEAHHSNTPLVVVSADRPWEMLETGASQTTRQAGIFGSFVRRFVDVPAQITDIRHLINQVQHLQYWWSGVTKPGPVHVNMAFTGSLTPHSERTATTGELVASLCQQGVEFVADRQMRTSTFVVDALRTVVVVGNGEPDYLVQTLAQAEGYVVLAEPGTSVWNQGYALPFEQQLVTLLGAEVERVIVYGRPTLSRPLTQLINDGEKVQWVVSERADYPQLSGCVQRVFTSLPVLPQLDACVHEWALKWHETAVKLSESYGRLSLADGVKATQLLVQAETTEVVVSGASNPVRYLDLIGDTGSRGMQVFTNRGQAGIDGTIAFARGVQAVVGKRVRVLLGDVTFLHDASSLLCAAGQDTPDLDIVLLDDCGGRIFQSLEHGADASVEVYERFFAMGQNVDYRALAQAYGWQYQCFTGLQTGDSQSEFVAALEADVTGGRILHVVCDHADIREAIRDLFQNPFSENFQKTLRVD</sequence>
<keyword evidence="2" id="KW-0479">Metal-binding</keyword>
<dbReference type="Gene3D" id="3.40.50.1220">
    <property type="entry name" value="TPP-binding domain"/>
    <property type="match status" value="1"/>
</dbReference>
<dbReference type="GO" id="GO:0009234">
    <property type="term" value="P:menaquinone biosynthetic process"/>
    <property type="evidence" value="ECO:0007669"/>
    <property type="project" value="InterPro"/>
</dbReference>
<dbReference type="AlphaFoldDB" id="C0W0S3"/>